<reference evidence="2" key="1">
    <citation type="submission" date="2019-12" db="EMBL/GenBank/DDBJ databases">
        <title>High-Quality draft genome sequences of three cyanobacteria isolated from the limestone walls of the Old Cathedral of Coimbra.</title>
        <authorList>
            <person name="Tiago I."/>
            <person name="Soares F."/>
            <person name="Portugal A."/>
        </authorList>
    </citation>
    <scope>NUCLEOTIDE SEQUENCE [LARGE SCALE GENOMIC DNA]</scope>
    <source>
        <strain evidence="2">C</strain>
    </source>
</reference>
<evidence type="ECO:0000313" key="2">
    <source>
        <dbReference type="EMBL" id="NCJ07286.1"/>
    </source>
</evidence>
<keyword evidence="1" id="KW-1133">Transmembrane helix</keyword>
<organism evidence="2 3">
    <name type="scientific">Petrachloros mirabilis ULC683</name>
    <dbReference type="NCBI Taxonomy" id="2781853"/>
    <lineage>
        <taxon>Bacteria</taxon>
        <taxon>Bacillati</taxon>
        <taxon>Cyanobacteriota</taxon>
        <taxon>Cyanophyceae</taxon>
        <taxon>Synechococcales</taxon>
        <taxon>Petrachlorosaceae</taxon>
        <taxon>Petrachloros</taxon>
        <taxon>Petrachloros mirabilis</taxon>
    </lineage>
</organism>
<gene>
    <name evidence="2" type="ORF">GS597_12370</name>
</gene>
<evidence type="ECO:0000313" key="3">
    <source>
        <dbReference type="Proteomes" id="UP000607397"/>
    </source>
</evidence>
<dbReference type="Proteomes" id="UP000607397">
    <property type="component" value="Unassembled WGS sequence"/>
</dbReference>
<keyword evidence="1" id="KW-0472">Membrane</keyword>
<sequence>MTGFHQLQMFVQPLWVPVCAALAWLLVVLGSVSLGRSLRNGWLVSKRLHQIPCSHCRFFTGNYLLKCSVHPQTALSEAAIHCQDYCKSHILDA</sequence>
<proteinExistence type="predicted"/>
<comment type="caution">
    <text evidence="2">The sequence shown here is derived from an EMBL/GenBank/DDBJ whole genome shotgun (WGS) entry which is preliminary data.</text>
</comment>
<dbReference type="EMBL" id="WVIC01000024">
    <property type="protein sequence ID" value="NCJ07286.1"/>
    <property type="molecule type" value="Genomic_DNA"/>
</dbReference>
<evidence type="ECO:0000256" key="1">
    <source>
        <dbReference type="SAM" id="Phobius"/>
    </source>
</evidence>
<keyword evidence="3" id="KW-1185">Reference proteome</keyword>
<feature type="transmembrane region" description="Helical" evidence="1">
    <location>
        <begin position="14"/>
        <end position="38"/>
    </location>
</feature>
<dbReference type="AlphaFoldDB" id="A0A8K2A0E9"/>
<protein>
    <submittedName>
        <fullName evidence="2">Uncharacterized protein</fullName>
    </submittedName>
</protein>
<accession>A0A8K2A0E9</accession>
<name>A0A8K2A0E9_9CYAN</name>
<dbReference type="RefSeq" id="WP_161825766.1">
    <property type="nucleotide sequence ID" value="NZ_WVIC01000024.1"/>
</dbReference>
<keyword evidence="1" id="KW-0812">Transmembrane</keyword>